<accession>A0AAD2CHQ8</accession>
<keyword evidence="2" id="KW-1185">Reference proteome</keyword>
<dbReference type="EMBL" id="CAKOGP040000245">
    <property type="protein sequence ID" value="CAJ1933127.1"/>
    <property type="molecule type" value="Genomic_DNA"/>
</dbReference>
<proteinExistence type="predicted"/>
<reference evidence="1" key="1">
    <citation type="submission" date="2023-08" db="EMBL/GenBank/DDBJ databases">
        <authorList>
            <person name="Audoor S."/>
            <person name="Bilcke G."/>
        </authorList>
    </citation>
    <scope>NUCLEOTIDE SEQUENCE</scope>
</reference>
<evidence type="ECO:0008006" key="3">
    <source>
        <dbReference type="Google" id="ProtNLM"/>
    </source>
</evidence>
<evidence type="ECO:0000313" key="1">
    <source>
        <dbReference type="EMBL" id="CAJ1933127.1"/>
    </source>
</evidence>
<dbReference type="AlphaFoldDB" id="A0AAD2CHQ8"/>
<dbReference type="Proteomes" id="UP001295423">
    <property type="component" value="Unassembled WGS sequence"/>
</dbReference>
<name>A0AAD2CHQ8_9STRA</name>
<organism evidence="1 2">
    <name type="scientific">Cylindrotheca closterium</name>
    <dbReference type="NCBI Taxonomy" id="2856"/>
    <lineage>
        <taxon>Eukaryota</taxon>
        <taxon>Sar</taxon>
        <taxon>Stramenopiles</taxon>
        <taxon>Ochrophyta</taxon>
        <taxon>Bacillariophyta</taxon>
        <taxon>Bacillariophyceae</taxon>
        <taxon>Bacillariophycidae</taxon>
        <taxon>Bacillariales</taxon>
        <taxon>Bacillariaceae</taxon>
        <taxon>Cylindrotheca</taxon>
    </lineage>
</organism>
<comment type="caution">
    <text evidence="1">The sequence shown here is derived from an EMBL/GenBank/DDBJ whole genome shotgun (WGS) entry which is preliminary data.</text>
</comment>
<dbReference type="PANTHER" id="PTHR11439:SF467">
    <property type="entry name" value="INTEGRASE CATALYTIC DOMAIN-CONTAINING PROTEIN"/>
    <property type="match status" value="1"/>
</dbReference>
<dbReference type="CDD" id="cd09272">
    <property type="entry name" value="RNase_HI_RT_Ty1"/>
    <property type="match status" value="1"/>
</dbReference>
<evidence type="ECO:0000313" key="2">
    <source>
        <dbReference type="Proteomes" id="UP001295423"/>
    </source>
</evidence>
<protein>
    <recommendedName>
        <fullName evidence="3">Reverse transcriptase Ty1/copia-type domain-containing protein</fullName>
    </recommendedName>
</protein>
<dbReference type="PANTHER" id="PTHR11439">
    <property type="entry name" value="GAG-POL-RELATED RETROTRANSPOSON"/>
    <property type="match status" value="1"/>
</dbReference>
<gene>
    <name evidence="1" type="ORF">CYCCA115_LOCUS3171</name>
</gene>
<sequence>MMVNGKQLTIRFHVDDVLASHMEQRVLEDFFTWINERYGGLKEVTCTRGRVHTYLGMTLDYSKNGKLKIRMDDYVQRMLDEFSVKFKVDDKQETPASNNLLEVGKGKLLDKDQKTEFHRFVAKHLDMHPTVAILASRVQNPNQSDWHKLVRLMRYMRSTKKWHLTLSADNLCVMKWYVDASFAVHPDFKSHTGGVMTMGGGAMQAMSKKQKLNSRSSTHAELIGVDDAITQVLWTRMFMEEQGYPIEKNILYQDNMSSILLEKNGRSSAGKRSRALNIRYFFVTDQVEKGNLTIEHMPTDDMWGDYMTKPLQGEKFRKFRALIQGDQED</sequence>